<evidence type="ECO:0000256" key="7">
    <source>
        <dbReference type="ARBA" id="ARBA00023224"/>
    </source>
</evidence>
<evidence type="ECO:0000313" key="11">
    <source>
        <dbReference type="Proteomes" id="UP000314986"/>
    </source>
</evidence>
<feature type="transmembrane region" description="Helical" evidence="8">
    <location>
        <begin position="214"/>
        <end position="236"/>
    </location>
</feature>
<evidence type="ECO:0000313" key="10">
    <source>
        <dbReference type="Ensembl" id="ENSCMIP00000007794.1"/>
    </source>
</evidence>
<feature type="transmembrane region" description="Helical" evidence="8">
    <location>
        <begin position="306"/>
        <end position="328"/>
    </location>
</feature>
<keyword evidence="6" id="KW-0675">Receptor</keyword>
<sequence length="360" mass="40217">MGEGNGAREARGEQPAMGVELHTEPWGLALGGGAVGGSGFTGVELIDGLKPLLLPGYALLVMVGLLGNSLLLHVICRSRKMHGVTNFLIANLALADLLMCAACVPFTLAYVFNPRGWVFGSFLCYFVFLMQPVTVYVSVFTLTAIAVDRYYATVHPLKKRLSMGGCWQVVAGVWLLSGALAAPALAHTYHVELPDARLTICEEFWVKRERERLAYAYSTLIITYILPVSAVALSYLRITIKLRGRVLPGTGIHNQERWERVRRKKIFRLLVLLVTVFGACWLPLHLFNIVRDVDINLISKDYFNLLQLLCHWLAMSSACYNPFLYAWLHDRFRAELLKMFACRKRVVPATSHCADVSVVM</sequence>
<dbReference type="SUPFAM" id="SSF81321">
    <property type="entry name" value="Family A G protein-coupled receptor-like"/>
    <property type="match status" value="1"/>
</dbReference>
<evidence type="ECO:0000259" key="9">
    <source>
        <dbReference type="PROSITE" id="PS50262"/>
    </source>
</evidence>
<name>A0A4W3HDF5_CALMI</name>
<feature type="transmembrane region" description="Helical" evidence="8">
    <location>
        <begin position="118"/>
        <end position="145"/>
    </location>
</feature>
<protein>
    <submittedName>
        <fullName evidence="10">Prolactin releasing hormone receptor 2a</fullName>
    </submittedName>
</protein>
<keyword evidence="3 8" id="KW-1133">Transmembrane helix</keyword>
<gene>
    <name evidence="10" type="primary">LOC103190796</name>
</gene>
<dbReference type="FunFam" id="1.20.1070.10:FF:000291">
    <property type="entry name" value="Predicted protein"/>
    <property type="match status" value="1"/>
</dbReference>
<dbReference type="GO" id="GO:0005886">
    <property type="term" value="C:plasma membrane"/>
    <property type="evidence" value="ECO:0007669"/>
    <property type="project" value="TreeGrafter"/>
</dbReference>
<feature type="transmembrane region" description="Helical" evidence="8">
    <location>
        <begin position="266"/>
        <end position="286"/>
    </location>
</feature>
<dbReference type="AlphaFoldDB" id="A0A4W3HDF5"/>
<accession>A0A4W3HDF5</accession>
<dbReference type="FunCoup" id="A0A4W3HDF5">
    <property type="interactions" value="22"/>
</dbReference>
<dbReference type="PANTHER" id="PTHR24235:SF14">
    <property type="entry name" value="PROLACTIN RELEASING HORMONE RECEPTOR"/>
    <property type="match status" value="1"/>
</dbReference>
<dbReference type="InterPro" id="IPR001402">
    <property type="entry name" value="Prolrel_pep_rcpt"/>
</dbReference>
<comment type="subcellular location">
    <subcellularLocation>
        <location evidence="1">Membrane</location>
        <topology evidence="1">Multi-pass membrane protein</topology>
    </subcellularLocation>
</comment>
<dbReference type="CDD" id="cd15394">
    <property type="entry name" value="7tmA_PrRP_R"/>
    <property type="match status" value="1"/>
</dbReference>
<dbReference type="PANTHER" id="PTHR24235">
    <property type="entry name" value="NEUROPEPTIDE Y RECEPTOR"/>
    <property type="match status" value="1"/>
</dbReference>
<dbReference type="InParanoid" id="A0A4W3HDF5"/>
<dbReference type="GO" id="GO:0004983">
    <property type="term" value="F:neuropeptide Y receptor activity"/>
    <property type="evidence" value="ECO:0007669"/>
    <property type="project" value="InterPro"/>
</dbReference>
<evidence type="ECO:0000256" key="2">
    <source>
        <dbReference type="ARBA" id="ARBA00022692"/>
    </source>
</evidence>
<keyword evidence="5 8" id="KW-0472">Membrane</keyword>
<dbReference type="PRINTS" id="PR01018">
    <property type="entry name" value="PRPRECEPTOR"/>
</dbReference>
<dbReference type="InterPro" id="IPR000276">
    <property type="entry name" value="GPCR_Rhodpsn"/>
</dbReference>
<dbReference type="PROSITE" id="PS50262">
    <property type="entry name" value="G_PROTEIN_RECEP_F1_2"/>
    <property type="match status" value="1"/>
</dbReference>
<keyword evidence="4" id="KW-0297">G-protein coupled receptor</keyword>
<reference evidence="11" key="2">
    <citation type="journal article" date="2007" name="PLoS Biol.">
        <title>Survey sequencing and comparative analysis of the elephant shark (Callorhinchus milii) genome.</title>
        <authorList>
            <person name="Venkatesh B."/>
            <person name="Kirkness E.F."/>
            <person name="Loh Y.H."/>
            <person name="Halpern A.L."/>
            <person name="Lee A.P."/>
            <person name="Johnson J."/>
            <person name="Dandona N."/>
            <person name="Viswanathan L.D."/>
            <person name="Tay A."/>
            <person name="Venter J.C."/>
            <person name="Strausberg R.L."/>
            <person name="Brenner S."/>
        </authorList>
    </citation>
    <scope>NUCLEOTIDE SEQUENCE [LARGE SCALE GENOMIC DNA]</scope>
</reference>
<dbReference type="GO" id="GO:0043005">
    <property type="term" value="C:neuron projection"/>
    <property type="evidence" value="ECO:0007669"/>
    <property type="project" value="TreeGrafter"/>
</dbReference>
<dbReference type="STRING" id="7868.ENSCMIP00000007794"/>
<evidence type="ECO:0000256" key="6">
    <source>
        <dbReference type="ARBA" id="ARBA00023170"/>
    </source>
</evidence>
<keyword evidence="2 8" id="KW-0812">Transmembrane</keyword>
<organism evidence="10 11">
    <name type="scientific">Callorhinchus milii</name>
    <name type="common">Ghost shark</name>
    <dbReference type="NCBI Taxonomy" id="7868"/>
    <lineage>
        <taxon>Eukaryota</taxon>
        <taxon>Metazoa</taxon>
        <taxon>Chordata</taxon>
        <taxon>Craniata</taxon>
        <taxon>Vertebrata</taxon>
        <taxon>Chondrichthyes</taxon>
        <taxon>Holocephali</taxon>
        <taxon>Chimaeriformes</taxon>
        <taxon>Callorhinchidae</taxon>
        <taxon>Callorhinchus</taxon>
    </lineage>
</organism>
<keyword evidence="11" id="KW-1185">Reference proteome</keyword>
<dbReference type="SMART" id="SM01381">
    <property type="entry name" value="7TM_GPCR_Srsx"/>
    <property type="match status" value="1"/>
</dbReference>
<evidence type="ECO:0000256" key="5">
    <source>
        <dbReference type="ARBA" id="ARBA00023136"/>
    </source>
</evidence>
<proteinExistence type="predicted"/>
<dbReference type="PRINTS" id="PR00237">
    <property type="entry name" value="GPCRRHODOPSN"/>
</dbReference>
<evidence type="ECO:0000256" key="3">
    <source>
        <dbReference type="ARBA" id="ARBA00022989"/>
    </source>
</evidence>
<dbReference type="Pfam" id="PF00001">
    <property type="entry name" value="7tm_1"/>
    <property type="match status" value="1"/>
</dbReference>
<feature type="transmembrane region" description="Helical" evidence="8">
    <location>
        <begin position="88"/>
        <end position="112"/>
    </location>
</feature>
<feature type="domain" description="G-protein coupled receptors family 1 profile" evidence="9">
    <location>
        <begin position="67"/>
        <end position="325"/>
    </location>
</feature>
<reference evidence="10" key="5">
    <citation type="submission" date="2025-09" db="UniProtKB">
        <authorList>
            <consortium name="Ensembl"/>
        </authorList>
    </citation>
    <scope>IDENTIFICATION</scope>
</reference>
<reference evidence="11" key="1">
    <citation type="journal article" date="2006" name="Science">
        <title>Ancient noncoding elements conserved in the human genome.</title>
        <authorList>
            <person name="Venkatesh B."/>
            <person name="Kirkness E.F."/>
            <person name="Loh Y.H."/>
            <person name="Halpern A.L."/>
            <person name="Lee A.P."/>
            <person name="Johnson J."/>
            <person name="Dandona N."/>
            <person name="Viswanathan L.D."/>
            <person name="Tay A."/>
            <person name="Venter J.C."/>
            <person name="Strausberg R.L."/>
            <person name="Brenner S."/>
        </authorList>
    </citation>
    <scope>NUCLEOTIDE SEQUENCE [LARGE SCALE GENOMIC DNA]</scope>
</reference>
<dbReference type="GO" id="GO:0042923">
    <property type="term" value="F:neuropeptide binding"/>
    <property type="evidence" value="ECO:0007669"/>
    <property type="project" value="TreeGrafter"/>
</dbReference>
<dbReference type="Ensembl" id="ENSCMIT00000008020.1">
    <property type="protein sequence ID" value="ENSCMIP00000007794.1"/>
    <property type="gene ID" value="ENSCMIG00000004214.1"/>
</dbReference>
<reference evidence="10" key="4">
    <citation type="submission" date="2025-08" db="UniProtKB">
        <authorList>
            <consortium name="Ensembl"/>
        </authorList>
    </citation>
    <scope>IDENTIFICATION</scope>
</reference>
<dbReference type="InterPro" id="IPR017452">
    <property type="entry name" value="GPCR_Rhodpsn_7TM"/>
</dbReference>
<reference evidence="11" key="3">
    <citation type="journal article" date="2014" name="Nature">
        <title>Elephant shark genome provides unique insights into gnathostome evolution.</title>
        <authorList>
            <consortium name="International Elephant Shark Genome Sequencing Consortium"/>
            <person name="Venkatesh B."/>
            <person name="Lee A.P."/>
            <person name="Ravi V."/>
            <person name="Maurya A.K."/>
            <person name="Lian M.M."/>
            <person name="Swann J.B."/>
            <person name="Ohta Y."/>
            <person name="Flajnik M.F."/>
            <person name="Sutoh Y."/>
            <person name="Kasahara M."/>
            <person name="Hoon S."/>
            <person name="Gangu V."/>
            <person name="Roy S.W."/>
            <person name="Irimia M."/>
            <person name="Korzh V."/>
            <person name="Kondrychyn I."/>
            <person name="Lim Z.W."/>
            <person name="Tay B.H."/>
            <person name="Tohari S."/>
            <person name="Kong K.W."/>
            <person name="Ho S."/>
            <person name="Lorente-Galdos B."/>
            <person name="Quilez J."/>
            <person name="Marques-Bonet T."/>
            <person name="Raney B.J."/>
            <person name="Ingham P.W."/>
            <person name="Tay A."/>
            <person name="Hillier L.W."/>
            <person name="Minx P."/>
            <person name="Boehm T."/>
            <person name="Wilson R.K."/>
            <person name="Brenner S."/>
            <person name="Warren W.C."/>
        </authorList>
    </citation>
    <scope>NUCLEOTIDE SEQUENCE [LARGE SCALE GENOMIC DNA]</scope>
</reference>
<evidence type="ECO:0000256" key="8">
    <source>
        <dbReference type="SAM" id="Phobius"/>
    </source>
</evidence>
<evidence type="ECO:0000256" key="1">
    <source>
        <dbReference type="ARBA" id="ARBA00004141"/>
    </source>
</evidence>
<feature type="transmembrane region" description="Helical" evidence="8">
    <location>
        <begin position="57"/>
        <end position="76"/>
    </location>
</feature>
<dbReference type="GeneTree" id="ENSGT00940000164214"/>
<evidence type="ECO:0000256" key="4">
    <source>
        <dbReference type="ARBA" id="ARBA00023040"/>
    </source>
</evidence>
<keyword evidence="7" id="KW-0807">Transducer</keyword>
<dbReference type="Gene3D" id="1.20.1070.10">
    <property type="entry name" value="Rhodopsin 7-helix transmembrane proteins"/>
    <property type="match status" value="1"/>
</dbReference>
<feature type="transmembrane region" description="Helical" evidence="8">
    <location>
        <begin position="166"/>
        <end position="186"/>
    </location>
</feature>
<dbReference type="Proteomes" id="UP000314986">
    <property type="component" value="Unassembled WGS sequence"/>
</dbReference>
<dbReference type="OMA" id="FGRSMCY"/>